<dbReference type="GO" id="GO:0016020">
    <property type="term" value="C:membrane"/>
    <property type="evidence" value="ECO:0007669"/>
    <property type="project" value="TreeGrafter"/>
</dbReference>
<dbReference type="GO" id="GO:0070006">
    <property type="term" value="F:metalloaminopeptidase activity"/>
    <property type="evidence" value="ECO:0007669"/>
    <property type="project" value="TreeGrafter"/>
</dbReference>
<dbReference type="PANTHER" id="PTHR11533">
    <property type="entry name" value="PROTEASE M1 ZINC METALLOPROTEASE"/>
    <property type="match status" value="1"/>
</dbReference>
<gene>
    <name evidence="3" type="ORF">LOD99_1247</name>
</gene>
<evidence type="ECO:0000313" key="3">
    <source>
        <dbReference type="EMBL" id="KAI6656451.1"/>
    </source>
</evidence>
<dbReference type="EMBL" id="JAKMXF010000144">
    <property type="protein sequence ID" value="KAI6656451.1"/>
    <property type="molecule type" value="Genomic_DNA"/>
</dbReference>
<keyword evidence="3" id="KW-0645">Protease</keyword>
<dbReference type="GO" id="GO:0005615">
    <property type="term" value="C:extracellular space"/>
    <property type="evidence" value="ECO:0007669"/>
    <property type="project" value="TreeGrafter"/>
</dbReference>
<dbReference type="Gene3D" id="1.25.50.20">
    <property type="match status" value="1"/>
</dbReference>
<dbReference type="GO" id="GO:0008270">
    <property type="term" value="F:zinc ion binding"/>
    <property type="evidence" value="ECO:0007669"/>
    <property type="project" value="TreeGrafter"/>
</dbReference>
<evidence type="ECO:0000256" key="1">
    <source>
        <dbReference type="ARBA" id="ARBA00010136"/>
    </source>
</evidence>
<dbReference type="Proteomes" id="UP001165289">
    <property type="component" value="Unassembled WGS sequence"/>
</dbReference>
<dbReference type="GO" id="GO:0006508">
    <property type="term" value="P:proteolysis"/>
    <property type="evidence" value="ECO:0007669"/>
    <property type="project" value="TreeGrafter"/>
</dbReference>
<dbReference type="InterPro" id="IPR050344">
    <property type="entry name" value="Peptidase_M1_aminopeptidases"/>
</dbReference>
<reference evidence="3 4" key="1">
    <citation type="journal article" date="2023" name="BMC Biol.">
        <title>The compact genome of the sponge Oopsacas minuta (Hexactinellida) is lacking key metazoan core genes.</title>
        <authorList>
            <person name="Santini S."/>
            <person name="Schenkelaars Q."/>
            <person name="Jourda C."/>
            <person name="Duchesne M."/>
            <person name="Belahbib H."/>
            <person name="Rocher C."/>
            <person name="Selva M."/>
            <person name="Riesgo A."/>
            <person name="Vervoort M."/>
            <person name="Leys S.P."/>
            <person name="Kodjabachian L."/>
            <person name="Le Bivic A."/>
            <person name="Borchiellini C."/>
            <person name="Claverie J.M."/>
            <person name="Renard E."/>
        </authorList>
    </citation>
    <scope>NUCLEOTIDE SEQUENCE [LARGE SCALE GENOMIC DNA]</scope>
    <source>
        <strain evidence="3">SPO-2</strain>
    </source>
</reference>
<dbReference type="Pfam" id="PF11838">
    <property type="entry name" value="ERAP1_C"/>
    <property type="match status" value="1"/>
</dbReference>
<keyword evidence="4" id="KW-1185">Reference proteome</keyword>
<sequence>MPSWTRQMGYPVISISANGDGDDLLIDVSQRKFNLDGTESDPKDQWVVPIGVATDTNPIVCKFLLDTPKSQQRLKNVVKEANHVKLNPNHNGFYRVSYSEGTFERILQDLLKMSPSDRLGVLNDQMALARGAIANTTQCLDLIKVIGSQEENYVVWAAVDKSVGTFEAIFEQLGQKKEFSKFVQELYDRIYKSLGFDAKEGESILNSMLRPLVLSRLGKHGHSEVLAKFREKFQHHCSGAAPIQADLRACIYSAIARHGGEEAYSNLIKLYEAGDLAEERVRLLQCASQTGDRSLLLRLLDYSRSDKVRHQDLVSVLWGGSDTQEGLSVCYDYLKSNYQWYYDNFKGIFLMSSIIGACTGGFMTLERADDVKKFFDSHPCEGAERKVLQSIEQIQIRAKWVERDGDKMKEWLAGQGSK</sequence>
<dbReference type="GO" id="GO:0043171">
    <property type="term" value="P:peptide catabolic process"/>
    <property type="evidence" value="ECO:0007669"/>
    <property type="project" value="TreeGrafter"/>
</dbReference>
<dbReference type="InterPro" id="IPR024571">
    <property type="entry name" value="ERAP1-like_C_dom"/>
</dbReference>
<proteinExistence type="inferred from homology"/>
<feature type="domain" description="ERAP1-like C-terminal" evidence="2">
    <location>
        <begin position="84"/>
        <end position="395"/>
    </location>
</feature>
<dbReference type="PANTHER" id="PTHR11533:SF174">
    <property type="entry name" value="PUROMYCIN-SENSITIVE AMINOPEPTIDASE-RELATED"/>
    <property type="match status" value="1"/>
</dbReference>
<evidence type="ECO:0000259" key="2">
    <source>
        <dbReference type="Pfam" id="PF11838"/>
    </source>
</evidence>
<dbReference type="AlphaFoldDB" id="A0AAV7K5G2"/>
<protein>
    <submittedName>
        <fullName evidence="3">Puromycin-sensitive aminopeptidase-like</fullName>
    </submittedName>
</protein>
<keyword evidence="3" id="KW-0378">Hydrolase</keyword>
<keyword evidence="3" id="KW-0031">Aminopeptidase</keyword>
<dbReference type="Gene3D" id="2.60.40.1910">
    <property type="match status" value="1"/>
</dbReference>
<accession>A0AAV7K5G2</accession>
<dbReference type="GO" id="GO:0005737">
    <property type="term" value="C:cytoplasm"/>
    <property type="evidence" value="ECO:0007669"/>
    <property type="project" value="TreeGrafter"/>
</dbReference>
<comment type="similarity">
    <text evidence="1">Belongs to the peptidase M1 family.</text>
</comment>
<name>A0AAV7K5G2_9METZ</name>
<dbReference type="GO" id="GO:0042277">
    <property type="term" value="F:peptide binding"/>
    <property type="evidence" value="ECO:0007669"/>
    <property type="project" value="TreeGrafter"/>
</dbReference>
<evidence type="ECO:0000313" key="4">
    <source>
        <dbReference type="Proteomes" id="UP001165289"/>
    </source>
</evidence>
<comment type="caution">
    <text evidence="3">The sequence shown here is derived from an EMBL/GenBank/DDBJ whole genome shotgun (WGS) entry which is preliminary data.</text>
</comment>
<organism evidence="3 4">
    <name type="scientific">Oopsacas minuta</name>
    <dbReference type="NCBI Taxonomy" id="111878"/>
    <lineage>
        <taxon>Eukaryota</taxon>
        <taxon>Metazoa</taxon>
        <taxon>Porifera</taxon>
        <taxon>Hexactinellida</taxon>
        <taxon>Hexasterophora</taxon>
        <taxon>Lyssacinosida</taxon>
        <taxon>Leucopsacidae</taxon>
        <taxon>Oopsacas</taxon>
    </lineage>
</organism>